<dbReference type="PANTHER" id="PTHR22946:SF9">
    <property type="entry name" value="POLYKETIDE TRANSFERASE AF380"/>
    <property type="match status" value="1"/>
</dbReference>
<dbReference type="EMBL" id="CABPSI010000005">
    <property type="protein sequence ID" value="VVE42439.1"/>
    <property type="molecule type" value="Genomic_DNA"/>
</dbReference>
<proteinExistence type="predicted"/>
<dbReference type="Proteomes" id="UP000333828">
    <property type="component" value="Unassembled WGS sequence"/>
</dbReference>
<feature type="region of interest" description="Disordered" evidence="2">
    <location>
        <begin position="1"/>
        <end position="27"/>
    </location>
</feature>
<dbReference type="GO" id="GO:0052689">
    <property type="term" value="F:carboxylic ester hydrolase activity"/>
    <property type="evidence" value="ECO:0007669"/>
    <property type="project" value="UniProtKB-ARBA"/>
</dbReference>
<protein>
    <submittedName>
        <fullName evidence="4">Dipeptidyl aminopeptidase</fullName>
    </submittedName>
</protein>
<dbReference type="InterPro" id="IPR000383">
    <property type="entry name" value="Xaa-Pro-like_dom"/>
</dbReference>
<reference evidence="4 5" key="1">
    <citation type="submission" date="2019-08" db="EMBL/GenBank/DDBJ databases">
        <authorList>
            <person name="Peeters C."/>
        </authorList>
    </citation>
    <scope>NUCLEOTIDE SEQUENCE [LARGE SCALE GENOMIC DNA]</scope>
    <source>
        <strain evidence="4 5">LMG 31115</strain>
    </source>
</reference>
<dbReference type="InterPro" id="IPR050261">
    <property type="entry name" value="FrsA_esterase"/>
</dbReference>
<accession>A0A5E4Y139</accession>
<keyword evidence="4" id="KW-0031">Aminopeptidase</keyword>
<dbReference type="SUPFAM" id="SSF53474">
    <property type="entry name" value="alpha/beta-Hydrolases"/>
    <property type="match status" value="1"/>
</dbReference>
<dbReference type="GO" id="GO:0004177">
    <property type="term" value="F:aminopeptidase activity"/>
    <property type="evidence" value="ECO:0007669"/>
    <property type="project" value="UniProtKB-KW"/>
</dbReference>
<evidence type="ECO:0000256" key="1">
    <source>
        <dbReference type="ARBA" id="ARBA00022801"/>
    </source>
</evidence>
<dbReference type="AlphaFoldDB" id="A0A5E4Y139"/>
<dbReference type="Gene3D" id="3.40.50.1820">
    <property type="entry name" value="alpha/beta hydrolase"/>
    <property type="match status" value="1"/>
</dbReference>
<name>A0A5E4Y139_9BURK</name>
<keyword evidence="1" id="KW-0378">Hydrolase</keyword>
<organism evidence="4 5">
    <name type="scientific">Pandoraea iniqua</name>
    <dbReference type="NCBI Taxonomy" id="2508288"/>
    <lineage>
        <taxon>Bacteria</taxon>
        <taxon>Pseudomonadati</taxon>
        <taxon>Pseudomonadota</taxon>
        <taxon>Betaproteobacteria</taxon>
        <taxon>Burkholderiales</taxon>
        <taxon>Burkholderiaceae</taxon>
        <taxon>Pandoraea</taxon>
    </lineage>
</organism>
<keyword evidence="4" id="KW-0645">Protease</keyword>
<dbReference type="Pfam" id="PF02129">
    <property type="entry name" value="Peptidase_S15"/>
    <property type="match status" value="1"/>
</dbReference>
<sequence length="300" mass="32053">MLPMTMLASTPYAHAEENESEAPAATAATAEIKPEIVAIPMPGAGTFGGDVSMRAEVYKPSGTGPFPVLIFEHGRSGDPLVRAKLDHPILQGHVRFWLRKGFAIVAPIRVGYGATGGPDRENSGASFGNAGECKRRPDFRQLWKVTSEANLAAVNWTRAQPWADKDRIVLEGRSVGGFTTVATAAARPPGVVAYINFSGGAGGSPDKAPGHSCDPEQMKAIYGEMGKTTTIPGLWLYAKNDQYWGPDAPKGWFDAFAAGGSPVQFVHTDDLPGHDGHMLLTYGGKMWSVPLDKFLKQVGF</sequence>
<gene>
    <name evidence="4" type="ORF">PIN31115_04202</name>
</gene>
<dbReference type="InterPro" id="IPR029058">
    <property type="entry name" value="AB_hydrolase_fold"/>
</dbReference>
<evidence type="ECO:0000259" key="3">
    <source>
        <dbReference type="Pfam" id="PF02129"/>
    </source>
</evidence>
<dbReference type="PANTHER" id="PTHR22946">
    <property type="entry name" value="DIENELACTONE HYDROLASE DOMAIN-CONTAINING PROTEIN-RELATED"/>
    <property type="match status" value="1"/>
</dbReference>
<evidence type="ECO:0000256" key="2">
    <source>
        <dbReference type="SAM" id="MobiDB-lite"/>
    </source>
</evidence>
<keyword evidence="5" id="KW-1185">Reference proteome</keyword>
<evidence type="ECO:0000313" key="4">
    <source>
        <dbReference type="EMBL" id="VVE42439.1"/>
    </source>
</evidence>
<evidence type="ECO:0000313" key="5">
    <source>
        <dbReference type="Proteomes" id="UP000333828"/>
    </source>
</evidence>
<feature type="domain" description="Xaa-Pro dipeptidyl-peptidase-like" evidence="3">
    <location>
        <begin position="51"/>
        <end position="200"/>
    </location>
</feature>